<evidence type="ECO:0000256" key="1">
    <source>
        <dbReference type="ARBA" id="ARBA00000903"/>
    </source>
</evidence>
<keyword evidence="7 9" id="KW-0808">Transferase</keyword>
<feature type="binding site" evidence="9">
    <location>
        <position position="45"/>
    </location>
    <ligand>
        <name>S-adenosyl-L-methionine</name>
        <dbReference type="ChEBI" id="CHEBI:59789"/>
    </ligand>
</feature>
<name>A0A1Y6D4A5_9GAMM</name>
<evidence type="ECO:0000256" key="7">
    <source>
        <dbReference type="ARBA" id="ARBA00022679"/>
    </source>
</evidence>
<evidence type="ECO:0000256" key="8">
    <source>
        <dbReference type="ARBA" id="ARBA00022691"/>
    </source>
</evidence>
<dbReference type="AlphaFoldDB" id="A0A1Y6D4A5"/>
<reference evidence="10 11" key="1">
    <citation type="submission" date="2016-12" db="EMBL/GenBank/DDBJ databases">
        <authorList>
            <person name="Song W.-J."/>
            <person name="Kurnit D.M."/>
        </authorList>
    </citation>
    <scope>NUCLEOTIDE SEQUENCE [LARGE SCALE GENOMIC DNA]</scope>
    <source>
        <strain evidence="10 11">175</strain>
    </source>
</reference>
<dbReference type="EC" id="2.1.1.67" evidence="4 9"/>
<dbReference type="InterPro" id="IPR022474">
    <property type="entry name" value="Thiopur_S-MeTfrase_Se/Te_detox"/>
</dbReference>
<keyword evidence="8 9" id="KW-0949">S-adenosyl-L-methionine</keyword>
<organism evidence="10 11">
    <name type="scientific">Methylomagnum ishizawai</name>
    <dbReference type="NCBI Taxonomy" id="1760988"/>
    <lineage>
        <taxon>Bacteria</taxon>
        <taxon>Pseudomonadati</taxon>
        <taxon>Pseudomonadota</taxon>
        <taxon>Gammaproteobacteria</taxon>
        <taxon>Methylococcales</taxon>
        <taxon>Methylococcaceae</taxon>
        <taxon>Methylomagnum</taxon>
    </lineage>
</organism>
<dbReference type="Gene3D" id="3.40.50.150">
    <property type="entry name" value="Vaccinia Virus protein VP39"/>
    <property type="match status" value="1"/>
</dbReference>
<protein>
    <recommendedName>
        <fullName evidence="4 9">Thiopurine S-methyltransferase</fullName>
        <ecNumber evidence="4 9">2.1.1.67</ecNumber>
    </recommendedName>
    <alternativeName>
        <fullName evidence="9">Thiopurine methyltransferase</fullName>
    </alternativeName>
</protein>
<gene>
    <name evidence="9" type="primary">tpm</name>
    <name evidence="10" type="ORF">SAMN02949497_4681</name>
</gene>
<sequence length="218" mass="23532">MDPQFWLDRWQNQEIGFHLDGVNPLLERHWSALDAPAGCAVFVPLCGKSLDLVYLRRLGHPVVGVELSALAVGQFFAENGLEPRVAERGPLRVFEAGGITLYQGDLFALTPADLPAIGAVYDRASLIALPPERQPAYAEHLLALVAAAPILLIALDYPAGEMQGPPFSTPAAQVERLYGPRRALAALEVLDALADSPALRARGLTALNETAWRLRTPG</sequence>
<dbReference type="OrthoDB" id="9778208at2"/>
<dbReference type="NCBIfam" id="NF009732">
    <property type="entry name" value="PRK13255.1"/>
    <property type="match status" value="1"/>
</dbReference>
<feature type="binding site" evidence="9">
    <location>
        <position position="123"/>
    </location>
    <ligand>
        <name>S-adenosyl-L-methionine</name>
        <dbReference type="ChEBI" id="CHEBI:59789"/>
    </ligand>
</feature>
<dbReference type="GO" id="GO:0005737">
    <property type="term" value="C:cytoplasm"/>
    <property type="evidence" value="ECO:0007669"/>
    <property type="project" value="UniProtKB-SubCell"/>
</dbReference>
<keyword evidence="11" id="KW-1185">Reference proteome</keyword>
<dbReference type="EMBL" id="FXAM01000001">
    <property type="protein sequence ID" value="SMF97260.1"/>
    <property type="molecule type" value="Genomic_DNA"/>
</dbReference>
<dbReference type="Proteomes" id="UP000192923">
    <property type="component" value="Unassembled WGS sequence"/>
</dbReference>
<dbReference type="HAMAP" id="MF_00812">
    <property type="entry name" value="Thiopur_methtran"/>
    <property type="match status" value="1"/>
</dbReference>
<evidence type="ECO:0000313" key="11">
    <source>
        <dbReference type="Proteomes" id="UP000192923"/>
    </source>
</evidence>
<comment type="catalytic activity">
    <reaction evidence="1 9">
        <text>S-adenosyl-L-methionine + a thiopurine = S-adenosyl-L-homocysteine + a thiopurine S-methylether.</text>
        <dbReference type="EC" id="2.1.1.67"/>
    </reaction>
</comment>
<evidence type="ECO:0000256" key="9">
    <source>
        <dbReference type="HAMAP-Rule" id="MF_00812"/>
    </source>
</evidence>
<dbReference type="SUPFAM" id="SSF53335">
    <property type="entry name" value="S-adenosyl-L-methionine-dependent methyltransferases"/>
    <property type="match status" value="1"/>
</dbReference>
<feature type="binding site" evidence="9">
    <location>
        <position position="10"/>
    </location>
    <ligand>
        <name>S-adenosyl-L-methionine</name>
        <dbReference type="ChEBI" id="CHEBI:59789"/>
    </ligand>
</feature>
<keyword evidence="5 9" id="KW-0963">Cytoplasm</keyword>
<dbReference type="InterPro" id="IPR025835">
    <property type="entry name" value="Thiopurine_S-MeTrfase"/>
</dbReference>
<evidence type="ECO:0000256" key="5">
    <source>
        <dbReference type="ARBA" id="ARBA00022490"/>
    </source>
</evidence>
<evidence type="ECO:0000313" key="10">
    <source>
        <dbReference type="EMBL" id="SMF97260.1"/>
    </source>
</evidence>
<dbReference type="RefSeq" id="WP_085216067.1">
    <property type="nucleotide sequence ID" value="NZ_FXAM01000001.1"/>
</dbReference>
<dbReference type="GO" id="GO:0008119">
    <property type="term" value="F:thiopurine S-methyltransferase activity"/>
    <property type="evidence" value="ECO:0007669"/>
    <property type="project" value="UniProtKB-UniRule"/>
</dbReference>
<evidence type="ECO:0000256" key="6">
    <source>
        <dbReference type="ARBA" id="ARBA00022603"/>
    </source>
</evidence>
<dbReference type="PIRSF" id="PIRSF023956">
    <property type="entry name" value="Thiopurine_S-methyltransferase"/>
    <property type="match status" value="1"/>
</dbReference>
<proteinExistence type="inferred from homology"/>
<dbReference type="PANTHER" id="PTHR10259:SF11">
    <property type="entry name" value="THIOPURINE S-METHYLTRANSFERASE"/>
    <property type="match status" value="1"/>
</dbReference>
<dbReference type="STRING" id="1760988.SAMN02949497_4681"/>
<evidence type="ECO:0000256" key="4">
    <source>
        <dbReference type="ARBA" id="ARBA00011905"/>
    </source>
</evidence>
<accession>A0A1Y6D4A5</accession>
<dbReference type="NCBIfam" id="TIGR03840">
    <property type="entry name" value="TMPT_Se_Te"/>
    <property type="match status" value="1"/>
</dbReference>
<evidence type="ECO:0000256" key="3">
    <source>
        <dbReference type="ARBA" id="ARBA00008145"/>
    </source>
</evidence>
<dbReference type="GO" id="GO:0010038">
    <property type="term" value="P:response to metal ion"/>
    <property type="evidence" value="ECO:0007669"/>
    <property type="project" value="InterPro"/>
</dbReference>
<comment type="similarity">
    <text evidence="3 9">Belongs to the class I-like SAM-binding methyltransferase superfamily. TPMT family.</text>
</comment>
<dbReference type="GO" id="GO:0032259">
    <property type="term" value="P:methylation"/>
    <property type="evidence" value="ECO:0007669"/>
    <property type="project" value="UniProtKB-KW"/>
</dbReference>
<dbReference type="Pfam" id="PF05724">
    <property type="entry name" value="TPMT"/>
    <property type="match status" value="1"/>
</dbReference>
<comment type="subcellular location">
    <subcellularLocation>
        <location evidence="2 9">Cytoplasm</location>
    </subcellularLocation>
</comment>
<dbReference type="PANTHER" id="PTHR10259">
    <property type="entry name" value="THIOPURINE S-METHYLTRANSFERASE"/>
    <property type="match status" value="1"/>
</dbReference>
<dbReference type="InterPro" id="IPR029063">
    <property type="entry name" value="SAM-dependent_MTases_sf"/>
</dbReference>
<evidence type="ECO:0000256" key="2">
    <source>
        <dbReference type="ARBA" id="ARBA00004496"/>
    </source>
</evidence>
<keyword evidence="6 9" id="KW-0489">Methyltransferase</keyword>
<dbReference type="PROSITE" id="PS51585">
    <property type="entry name" value="SAM_MT_TPMT"/>
    <property type="match status" value="1"/>
</dbReference>
<dbReference type="FunFam" id="3.40.50.150:FF:000101">
    <property type="entry name" value="Thiopurine S-methyltransferase"/>
    <property type="match status" value="1"/>
</dbReference>
<feature type="binding site" evidence="9">
    <location>
        <position position="66"/>
    </location>
    <ligand>
        <name>S-adenosyl-L-methionine</name>
        <dbReference type="ChEBI" id="CHEBI:59789"/>
    </ligand>
</feature>
<dbReference type="InterPro" id="IPR008854">
    <property type="entry name" value="TPMT"/>
</dbReference>